<comment type="caution">
    <text evidence="2">The sequence shown here is derived from an EMBL/GenBank/DDBJ whole genome shotgun (WGS) entry which is preliminary data.</text>
</comment>
<sequence>MQTETLRHRVYARSEDYNYNSGGSSGSGSDNNSNSNTNEASHCTHEGAKLPIGKEPTAAEQLDESRTKRARVKNVVKNAQNNNK</sequence>
<evidence type="ECO:0000313" key="2">
    <source>
        <dbReference type="EMBL" id="TDG52616.1"/>
    </source>
</evidence>
<feature type="compositionally biased region" description="Low complexity" evidence="1">
    <location>
        <begin position="17"/>
        <end position="36"/>
    </location>
</feature>
<evidence type="ECO:0000256" key="1">
    <source>
        <dbReference type="SAM" id="MobiDB-lite"/>
    </source>
</evidence>
<name>A0A484BUX6_DRONA</name>
<keyword evidence="3" id="KW-1185">Reference proteome</keyword>
<reference evidence="2 3" key="1">
    <citation type="journal article" date="2019" name="J. Hered.">
        <title>An Improved Genome Assembly for Drosophila navojoa, the Basal Species in the mojavensis Cluster.</title>
        <authorList>
            <person name="Vanderlinde T."/>
            <person name="Dupim E.G."/>
            <person name="Nazario-Yepiz N.O."/>
            <person name="Carvalho A.B."/>
        </authorList>
    </citation>
    <scope>NUCLEOTIDE SEQUENCE [LARGE SCALE GENOMIC DNA]</scope>
    <source>
        <strain evidence="2">Navoj_Jal97</strain>
        <tissue evidence="2">Whole organism</tissue>
    </source>
</reference>
<feature type="compositionally biased region" description="Low complexity" evidence="1">
    <location>
        <begin position="75"/>
        <end position="84"/>
    </location>
</feature>
<dbReference type="EMBL" id="LSRL02000003">
    <property type="protein sequence ID" value="TDG52616.1"/>
    <property type="molecule type" value="Genomic_DNA"/>
</dbReference>
<gene>
    <name evidence="2" type="ORF">AWZ03_000849</name>
</gene>
<feature type="region of interest" description="Disordered" evidence="1">
    <location>
        <begin position="1"/>
        <end position="84"/>
    </location>
</feature>
<organism evidence="2 3">
    <name type="scientific">Drosophila navojoa</name>
    <name type="common">Fruit fly</name>
    <dbReference type="NCBI Taxonomy" id="7232"/>
    <lineage>
        <taxon>Eukaryota</taxon>
        <taxon>Metazoa</taxon>
        <taxon>Ecdysozoa</taxon>
        <taxon>Arthropoda</taxon>
        <taxon>Hexapoda</taxon>
        <taxon>Insecta</taxon>
        <taxon>Pterygota</taxon>
        <taxon>Neoptera</taxon>
        <taxon>Endopterygota</taxon>
        <taxon>Diptera</taxon>
        <taxon>Brachycera</taxon>
        <taxon>Muscomorpha</taxon>
        <taxon>Ephydroidea</taxon>
        <taxon>Drosophilidae</taxon>
        <taxon>Drosophila</taxon>
    </lineage>
</organism>
<proteinExistence type="predicted"/>
<dbReference type="AlphaFoldDB" id="A0A484BUX6"/>
<protein>
    <submittedName>
        <fullName evidence="2">Uncharacterized protein</fullName>
    </submittedName>
</protein>
<evidence type="ECO:0000313" key="3">
    <source>
        <dbReference type="Proteomes" id="UP000295192"/>
    </source>
</evidence>
<dbReference type="Proteomes" id="UP000295192">
    <property type="component" value="Unassembled WGS sequence"/>
</dbReference>
<accession>A0A484BUX6</accession>